<dbReference type="PANTHER" id="PTHR40469">
    <property type="entry name" value="SECRETED GLYCOSYL HYDROLASE"/>
    <property type="match status" value="1"/>
</dbReference>
<evidence type="ECO:0000259" key="1">
    <source>
        <dbReference type="Pfam" id="PF06283"/>
    </source>
</evidence>
<comment type="caution">
    <text evidence="2">The sequence shown here is derived from an EMBL/GenBank/DDBJ whole genome shotgun (WGS) entry which is preliminary data.</text>
</comment>
<dbReference type="SUPFAM" id="SSF52317">
    <property type="entry name" value="Class I glutamine amidotransferase-like"/>
    <property type="match status" value="1"/>
</dbReference>
<sequence>MKFLITLLFTFFSVQITIAQKFKVLAFYTGKNDLAHISFVKEANTWFGQLAKEKKFSYHATSNWDSLNTEVLKSVDVVLFLDTRPEQPAQREAFENYMKNGGAWLGFHFAAFALDKSAYPQNWDWYHNQFLGAGQYEGNTWRPTSAILKMEKKGHPSLKKLEKEFTTAPNEWYSWEHDLRQNPDIEILLAISEKSYPLGTGPKNHEIWYCGYYPVMWTNKKYKMAYINMGHNDMDYEGGTNATLSYQFANQNYRQLITNTLLWLGKK</sequence>
<evidence type="ECO:0000313" key="2">
    <source>
        <dbReference type="EMBL" id="MDI9862160.1"/>
    </source>
</evidence>
<keyword evidence="3" id="KW-1185">Reference proteome</keyword>
<dbReference type="Proteomes" id="UP001236507">
    <property type="component" value="Unassembled WGS sequence"/>
</dbReference>
<dbReference type="Gene3D" id="3.40.50.880">
    <property type="match status" value="1"/>
</dbReference>
<dbReference type="InterPro" id="IPR029010">
    <property type="entry name" value="ThuA-like"/>
</dbReference>
<dbReference type="PANTHER" id="PTHR40469:SF2">
    <property type="entry name" value="GALACTOSE-BINDING DOMAIN-LIKE SUPERFAMILY PROTEIN"/>
    <property type="match status" value="1"/>
</dbReference>
<evidence type="ECO:0000313" key="3">
    <source>
        <dbReference type="Proteomes" id="UP001236507"/>
    </source>
</evidence>
<accession>A0ABT6YEY5</accession>
<organism evidence="2 3">
    <name type="scientific">Flectobacillus roseus</name>
    <dbReference type="NCBI Taxonomy" id="502259"/>
    <lineage>
        <taxon>Bacteria</taxon>
        <taxon>Pseudomonadati</taxon>
        <taxon>Bacteroidota</taxon>
        <taxon>Cytophagia</taxon>
        <taxon>Cytophagales</taxon>
        <taxon>Flectobacillaceae</taxon>
        <taxon>Flectobacillus</taxon>
    </lineage>
</organism>
<dbReference type="InterPro" id="IPR029062">
    <property type="entry name" value="Class_I_gatase-like"/>
</dbReference>
<gene>
    <name evidence="2" type="ORF">QM524_23250</name>
</gene>
<feature type="domain" description="ThuA-like" evidence="1">
    <location>
        <begin position="27"/>
        <end position="237"/>
    </location>
</feature>
<name>A0ABT6YEY5_9BACT</name>
<dbReference type="Pfam" id="PF06283">
    <property type="entry name" value="ThuA"/>
    <property type="match status" value="1"/>
</dbReference>
<reference evidence="2 3" key="1">
    <citation type="submission" date="2023-05" db="EMBL/GenBank/DDBJ databases">
        <title>Novel species of genus Flectobacillus isolated from stream in China.</title>
        <authorList>
            <person name="Lu H."/>
        </authorList>
    </citation>
    <scope>NUCLEOTIDE SEQUENCE [LARGE SCALE GENOMIC DNA]</scope>
    <source>
        <strain evidence="2 3">KCTC 42575</strain>
    </source>
</reference>
<proteinExistence type="predicted"/>
<dbReference type="EMBL" id="JASHIF010000026">
    <property type="protein sequence ID" value="MDI9862160.1"/>
    <property type="molecule type" value="Genomic_DNA"/>
</dbReference>
<protein>
    <submittedName>
        <fullName evidence="2">ThuA domain-containing protein</fullName>
    </submittedName>
</protein>
<dbReference type="RefSeq" id="WP_283346440.1">
    <property type="nucleotide sequence ID" value="NZ_JASHIF010000026.1"/>
</dbReference>